<comment type="domain">
    <text evidence="5">The RxLR-dEER motif acts to carry the protein into the host cell cytoplasm through binding to cell surface phosphatidylinositol-3-phosphate.</text>
</comment>
<dbReference type="AlphaFoldDB" id="A0A225UQN8"/>
<sequence>MRISPILLTVVTIISVSSDVITVVSDVKQKSSATPGSGVMNRFLRASKAIEEAGDGWGEDENYDTEDDEKRGLFDIIKNAPTKFLDDLAADLSSVRGAHKLLVDHNTEIFKVIAARNVTPKDMATEMAEN</sequence>
<keyword evidence="7" id="KW-1185">Reference proteome</keyword>
<evidence type="ECO:0000256" key="3">
    <source>
        <dbReference type="ARBA" id="ARBA00022525"/>
    </source>
</evidence>
<accession>A0A225UQN8</accession>
<reference evidence="7" key="1">
    <citation type="submission" date="2017-03" db="EMBL/GenBank/DDBJ databases">
        <title>Phytopthora megakarya and P. palmivora, two closely related causual agents of cacao black pod achieved similar genome size and gene model numbers by different mechanisms.</title>
        <authorList>
            <person name="Ali S."/>
            <person name="Shao J."/>
            <person name="Larry D.J."/>
            <person name="Kronmiller B."/>
            <person name="Shen D."/>
            <person name="Strem M.D."/>
            <person name="Melnick R.L."/>
            <person name="Guiltinan M.J."/>
            <person name="Tyler B.M."/>
            <person name="Meinhardt L.W."/>
            <person name="Bailey B.A."/>
        </authorList>
    </citation>
    <scope>NUCLEOTIDE SEQUENCE [LARGE SCALE GENOMIC DNA]</scope>
    <source>
        <strain evidence="7">zdho120</strain>
    </source>
</reference>
<evidence type="ECO:0000313" key="7">
    <source>
        <dbReference type="Proteomes" id="UP000198211"/>
    </source>
</evidence>
<dbReference type="InterPro" id="IPR031825">
    <property type="entry name" value="RXLR"/>
</dbReference>
<gene>
    <name evidence="6" type="ORF">PHMEG_00034703</name>
</gene>
<evidence type="ECO:0000313" key="6">
    <source>
        <dbReference type="EMBL" id="OWY95323.1"/>
    </source>
</evidence>
<feature type="signal peptide" evidence="5">
    <location>
        <begin position="1"/>
        <end position="18"/>
    </location>
</feature>
<name>A0A225UQN8_9STRA</name>
<evidence type="ECO:0000256" key="1">
    <source>
        <dbReference type="ARBA" id="ARBA00004613"/>
    </source>
</evidence>
<comment type="subcellular location">
    <subcellularLocation>
        <location evidence="1 5">Secreted</location>
    </subcellularLocation>
</comment>
<evidence type="ECO:0000256" key="4">
    <source>
        <dbReference type="ARBA" id="ARBA00022729"/>
    </source>
</evidence>
<comment type="similarity">
    <text evidence="2 5">Belongs to the RxLR effector family.</text>
</comment>
<dbReference type="Pfam" id="PF16810">
    <property type="entry name" value="RXLR"/>
    <property type="match status" value="1"/>
</dbReference>
<protein>
    <recommendedName>
        <fullName evidence="5">RxLR effector protein</fullName>
    </recommendedName>
</protein>
<comment type="caution">
    <text evidence="6">The sequence shown here is derived from an EMBL/GenBank/DDBJ whole genome shotgun (WGS) entry which is preliminary data.</text>
</comment>
<dbReference type="Proteomes" id="UP000198211">
    <property type="component" value="Unassembled WGS sequence"/>
</dbReference>
<comment type="function">
    <text evidence="5">Effector that suppresses plant defense responses during pathogen infection.</text>
</comment>
<keyword evidence="3 5" id="KW-0964">Secreted</keyword>
<proteinExistence type="inferred from homology"/>
<evidence type="ECO:0000256" key="5">
    <source>
        <dbReference type="RuleBase" id="RU367124"/>
    </source>
</evidence>
<dbReference type="EMBL" id="NBNE01013089">
    <property type="protein sequence ID" value="OWY95323.1"/>
    <property type="molecule type" value="Genomic_DNA"/>
</dbReference>
<evidence type="ECO:0000256" key="2">
    <source>
        <dbReference type="ARBA" id="ARBA00010400"/>
    </source>
</evidence>
<feature type="chain" id="PRO_5044963650" description="RxLR effector protein" evidence="5">
    <location>
        <begin position="19"/>
        <end position="130"/>
    </location>
</feature>
<keyword evidence="4 5" id="KW-0732">Signal</keyword>
<organism evidence="6 7">
    <name type="scientific">Phytophthora megakarya</name>
    <dbReference type="NCBI Taxonomy" id="4795"/>
    <lineage>
        <taxon>Eukaryota</taxon>
        <taxon>Sar</taxon>
        <taxon>Stramenopiles</taxon>
        <taxon>Oomycota</taxon>
        <taxon>Peronosporomycetes</taxon>
        <taxon>Peronosporales</taxon>
        <taxon>Peronosporaceae</taxon>
        <taxon>Phytophthora</taxon>
    </lineage>
</organism>